<keyword evidence="3" id="KW-1133">Transmembrane helix</keyword>
<protein>
    <recommendedName>
        <fullName evidence="4">Glycosyl transferase family 1 domain-containing protein</fullName>
    </recommendedName>
</protein>
<reference evidence="5" key="2">
    <citation type="submission" date="2023-06" db="EMBL/GenBank/DDBJ databases">
        <authorList>
            <person name="Ma L."/>
            <person name="Liu K.-W."/>
            <person name="Li Z."/>
            <person name="Hsiao Y.-Y."/>
            <person name="Qi Y."/>
            <person name="Fu T."/>
            <person name="Tang G."/>
            <person name="Zhang D."/>
            <person name="Sun W.-H."/>
            <person name="Liu D.-K."/>
            <person name="Li Y."/>
            <person name="Chen G.-Z."/>
            <person name="Liu X.-D."/>
            <person name="Liao X.-Y."/>
            <person name="Jiang Y.-T."/>
            <person name="Yu X."/>
            <person name="Hao Y."/>
            <person name="Huang J."/>
            <person name="Zhao X.-W."/>
            <person name="Ke S."/>
            <person name="Chen Y.-Y."/>
            <person name="Wu W.-L."/>
            <person name="Hsu J.-L."/>
            <person name="Lin Y.-F."/>
            <person name="Huang M.-D."/>
            <person name="Li C.-Y."/>
            <person name="Huang L."/>
            <person name="Wang Z.-W."/>
            <person name="Zhao X."/>
            <person name="Zhong W.-Y."/>
            <person name="Peng D.-H."/>
            <person name="Ahmad S."/>
            <person name="Lan S."/>
            <person name="Zhang J.-S."/>
            <person name="Tsai W.-C."/>
            <person name="Van De Peer Y."/>
            <person name="Liu Z.-J."/>
        </authorList>
    </citation>
    <scope>NUCLEOTIDE SEQUENCE</scope>
    <source>
        <strain evidence="5">CP</strain>
        <tissue evidence="5">Leaves</tissue>
    </source>
</reference>
<proteinExistence type="predicted"/>
<keyword evidence="6" id="KW-1185">Reference proteome</keyword>
<dbReference type="InterPro" id="IPR001296">
    <property type="entry name" value="Glyco_trans_1"/>
</dbReference>
<feature type="region of interest" description="Disordered" evidence="2">
    <location>
        <begin position="13"/>
        <end position="39"/>
    </location>
</feature>
<keyword evidence="3" id="KW-0472">Membrane</keyword>
<keyword evidence="1" id="KW-0328">Glycosyltransferase</keyword>
<organism evidence="5 6">
    <name type="scientific">Acorus calamus</name>
    <name type="common">Sweet flag</name>
    <dbReference type="NCBI Taxonomy" id="4465"/>
    <lineage>
        <taxon>Eukaryota</taxon>
        <taxon>Viridiplantae</taxon>
        <taxon>Streptophyta</taxon>
        <taxon>Embryophyta</taxon>
        <taxon>Tracheophyta</taxon>
        <taxon>Spermatophyta</taxon>
        <taxon>Magnoliopsida</taxon>
        <taxon>Liliopsida</taxon>
        <taxon>Acoraceae</taxon>
        <taxon>Acorus</taxon>
    </lineage>
</organism>
<evidence type="ECO:0000313" key="6">
    <source>
        <dbReference type="Proteomes" id="UP001180020"/>
    </source>
</evidence>
<name>A0AAV9FMZ6_ACOCL</name>
<keyword evidence="1" id="KW-0808">Transferase</keyword>
<feature type="compositionally biased region" description="Low complexity" evidence="2">
    <location>
        <begin position="14"/>
        <end position="31"/>
    </location>
</feature>
<evidence type="ECO:0000256" key="1">
    <source>
        <dbReference type="ARBA" id="ARBA00022676"/>
    </source>
</evidence>
<gene>
    <name evidence="5" type="ORF">QJS10_CPA01g02245</name>
</gene>
<comment type="caution">
    <text evidence="5">The sequence shown here is derived from an EMBL/GenBank/DDBJ whole genome shotgun (WGS) entry which is preliminary data.</text>
</comment>
<keyword evidence="3" id="KW-0812">Transmembrane</keyword>
<feature type="transmembrane region" description="Helical" evidence="3">
    <location>
        <begin position="60"/>
        <end position="81"/>
    </location>
</feature>
<dbReference type="Pfam" id="PF00534">
    <property type="entry name" value="Glycos_transf_1"/>
    <property type="match status" value="1"/>
</dbReference>
<evidence type="ECO:0000313" key="5">
    <source>
        <dbReference type="EMBL" id="KAK1326936.1"/>
    </source>
</evidence>
<feature type="domain" description="Glycosyl transferase family 1" evidence="4">
    <location>
        <begin position="393"/>
        <end position="507"/>
    </location>
</feature>
<evidence type="ECO:0000259" key="4">
    <source>
        <dbReference type="Pfam" id="PF00534"/>
    </source>
</evidence>
<dbReference type="AlphaFoldDB" id="A0AAV9FMZ6"/>
<dbReference type="PANTHER" id="PTHR46635">
    <property type="entry name" value="GLYCOSYL TRANSFERASE FAMILY 1 PROTEIN"/>
    <property type="match status" value="1"/>
</dbReference>
<feature type="compositionally biased region" description="Basic residues" evidence="2">
    <location>
        <begin position="1006"/>
        <end position="1026"/>
    </location>
</feature>
<evidence type="ECO:0000256" key="3">
    <source>
        <dbReference type="SAM" id="Phobius"/>
    </source>
</evidence>
<feature type="region of interest" description="Disordered" evidence="2">
    <location>
        <begin position="1002"/>
        <end position="1048"/>
    </location>
</feature>
<reference evidence="5" key="1">
    <citation type="journal article" date="2023" name="Nat. Commun.">
        <title>Diploid and tetraploid genomes of Acorus and the evolution of monocots.</title>
        <authorList>
            <person name="Ma L."/>
            <person name="Liu K.W."/>
            <person name="Li Z."/>
            <person name="Hsiao Y.Y."/>
            <person name="Qi Y."/>
            <person name="Fu T."/>
            <person name="Tang G.D."/>
            <person name="Zhang D."/>
            <person name="Sun W.H."/>
            <person name="Liu D.K."/>
            <person name="Li Y."/>
            <person name="Chen G.Z."/>
            <person name="Liu X.D."/>
            <person name="Liao X.Y."/>
            <person name="Jiang Y.T."/>
            <person name="Yu X."/>
            <person name="Hao Y."/>
            <person name="Huang J."/>
            <person name="Zhao X.W."/>
            <person name="Ke S."/>
            <person name="Chen Y.Y."/>
            <person name="Wu W.L."/>
            <person name="Hsu J.L."/>
            <person name="Lin Y.F."/>
            <person name="Huang M.D."/>
            <person name="Li C.Y."/>
            <person name="Huang L."/>
            <person name="Wang Z.W."/>
            <person name="Zhao X."/>
            <person name="Zhong W.Y."/>
            <person name="Peng D.H."/>
            <person name="Ahmad S."/>
            <person name="Lan S."/>
            <person name="Zhang J.S."/>
            <person name="Tsai W.C."/>
            <person name="Van de Peer Y."/>
            <person name="Liu Z.J."/>
        </authorList>
    </citation>
    <scope>NUCLEOTIDE SEQUENCE</scope>
    <source>
        <strain evidence="5">CP</strain>
    </source>
</reference>
<dbReference type="SUPFAM" id="SSF53756">
    <property type="entry name" value="UDP-Glycosyltransferase/glycogen phosphorylase"/>
    <property type="match status" value="1"/>
</dbReference>
<accession>A0AAV9FMZ6</accession>
<sequence length="1048" mass="119127">MGSLDSGFPIKRASPLLRPLSPSPSLSSSPRGGDRGHMSLLQRPRSKLARLLFLFEKVDYLQWICTVIAFFFVVILFQAFLPGFITEKSGGNGGVATRSSPRDSWDFGGLGDLDFGEGIRFEPTKLLERFRKEREEVNSSAAALGRPRKRLAIRGPELALVVADLSPDASQLLMVTLAVALKEIGYTIQVFAFADGPVHAIWRNIGVPVEILQINDGSQFTVDWLNYNGVLVNSLEAGMVISCLSLDPFKSLPVIWTIPERELALRLAGYASNGQMQLITDWKQKFSRATVVIFTNYVLPMMYSTLDSGNFFVIPGSPAEAWEAKILSASRNVHELRVEKGYASEDFIIAIVGSQFFYTGSLLEHALILKAIVPLLAHFPSDDTPHSHLKVVVLSGNSTGAFKISLEAIALNLGYPKGTMEQIVIDKDESSFLGIADIVIYGSFLEEQSFPAILIKAMGLGKLVIAPDLPIIRKYVDDGVTGYLFPKENIVLLTETLFQLISSGKLSPSARNIALIGKENAANLLVSEVIEGYASLLENVLSLPSEISSPKAIADIPKHRKENWQWILFKDVTGLKYENSDFNGYRILDKLEEQWYRTRMDNSANSTKMLAQEFSPADWAEEKLIEMENTRRRLAEEELKDRTDQPRGTWEDVYRSAKRVDRAKNELHERDDRDLERTGQPLCIYEPYFGEGAWPFLHNSSLYRGIGLSTKGRRPGADDIDASSRLPLLNGAYYRDALGEYGAFLAIANRIDRIHRNAWIGFQSWRVFARKESLSKKAERLLLEAIQAQNGDTLYFWARMDKDKRNVLQHDFWSFCDTINAGNCRFAVSEALRKMYNLQHDIDPLPPMPVDGDTWSVMHSWVLPSRSFLEFVMFSRMFVDALDAQMYDEHHRSGHCILSITKDRQCYSRVLEILVNVWAYHSARHMVYVNPETGAMQEQHKLKSRRGHMWIKWFSFTTLKSMDEDLAEEYDSDNPHHRWLWPLTGEVFWQGVYERERNMRLQEKEKRKKHSREKIRRIRSRTRQKAIGKYVKPPPEGDSNTTVTVTPQ</sequence>
<dbReference type="EMBL" id="JAUJYO010000001">
    <property type="protein sequence ID" value="KAK1326936.1"/>
    <property type="molecule type" value="Genomic_DNA"/>
</dbReference>
<feature type="compositionally biased region" description="Polar residues" evidence="2">
    <location>
        <begin position="1038"/>
        <end position="1048"/>
    </location>
</feature>
<dbReference type="PANTHER" id="PTHR46635:SF1">
    <property type="entry name" value="GLYCOSYL TRANSFERASE FAMILY 1 PROTEIN"/>
    <property type="match status" value="1"/>
</dbReference>
<dbReference type="Proteomes" id="UP001180020">
    <property type="component" value="Unassembled WGS sequence"/>
</dbReference>
<dbReference type="GO" id="GO:0016757">
    <property type="term" value="F:glycosyltransferase activity"/>
    <property type="evidence" value="ECO:0007669"/>
    <property type="project" value="UniProtKB-KW"/>
</dbReference>
<dbReference type="Gene3D" id="3.40.50.2000">
    <property type="entry name" value="Glycogen Phosphorylase B"/>
    <property type="match status" value="1"/>
</dbReference>
<evidence type="ECO:0000256" key="2">
    <source>
        <dbReference type="SAM" id="MobiDB-lite"/>
    </source>
</evidence>